<sequence>MNECELTAIHDAAARCIECGICETVQDEGCGCTPGMWGPFARHLAEEAARGPIDSATERLLFTCSLCDGCTQACPVDISAANIVREGRRAFHGQHSSARERWRPMMVDLAGNSFARLRAWRDISYDDAALDPHQPCASLFFPGCTLSTYSPELTMATFDYLASRHLADGMTALCCGNPLWGLGLKERGDTYANALSERLAMLGTKYIIAGCPNCYRALRQSQANGLIAKDIEISALPQVLVDAGARIPAERSIAPNAETFCVYDSCSDRATRAFGNAVRALLPPGSWREMQHAGEDALCCGSGGMVSFYDVSVCQTRRTRCVGEFRETNADCLVTACVSCTNSMLRSGTPVSAHHYLELLFDTPIRWEAHRAASIELAQSDERNGMPAGLNDPILP</sequence>
<evidence type="ECO:0000256" key="5">
    <source>
        <dbReference type="ARBA" id="ARBA00023014"/>
    </source>
</evidence>
<evidence type="ECO:0000256" key="1">
    <source>
        <dbReference type="ARBA" id="ARBA00022485"/>
    </source>
</evidence>
<evidence type="ECO:0000259" key="6">
    <source>
        <dbReference type="Pfam" id="PF02754"/>
    </source>
</evidence>
<keyword evidence="8" id="KW-1185">Reference proteome</keyword>
<dbReference type="PANTHER" id="PTHR43255">
    <property type="entry name" value="IRON-SULFUR-BINDING OXIDOREDUCTASE FADF-RELATED-RELATED"/>
    <property type="match status" value="1"/>
</dbReference>
<feature type="domain" description="Cysteine-rich" evidence="6">
    <location>
        <begin position="263"/>
        <end position="344"/>
    </location>
</feature>
<evidence type="ECO:0000256" key="3">
    <source>
        <dbReference type="ARBA" id="ARBA00023002"/>
    </source>
</evidence>
<reference evidence="8" key="1">
    <citation type="submission" date="2016-10" db="EMBL/GenBank/DDBJ databases">
        <authorList>
            <person name="Varghese N."/>
        </authorList>
    </citation>
    <scope>NUCLEOTIDE SEQUENCE [LARGE SCALE GENOMIC DNA]</scope>
    <source>
        <strain evidence="8">DSM 21843</strain>
    </source>
</reference>
<dbReference type="GO" id="GO:0046872">
    <property type="term" value="F:metal ion binding"/>
    <property type="evidence" value="ECO:0007669"/>
    <property type="project" value="UniProtKB-KW"/>
</dbReference>
<feature type="domain" description="Cysteine-rich" evidence="6">
    <location>
        <begin position="139"/>
        <end position="218"/>
    </location>
</feature>
<keyword evidence="5" id="KW-0411">Iron-sulfur</keyword>
<dbReference type="GO" id="GO:0005886">
    <property type="term" value="C:plasma membrane"/>
    <property type="evidence" value="ECO:0007669"/>
    <property type="project" value="TreeGrafter"/>
</dbReference>
<accession>A0A172S025</accession>
<protein>
    <submittedName>
        <fullName evidence="7">Fe-S oxidoreductase</fullName>
    </submittedName>
</protein>
<dbReference type="KEGG" id="ddt:AAY81_09615"/>
<keyword evidence="3" id="KW-0560">Oxidoreductase</keyword>
<evidence type="ECO:0000256" key="2">
    <source>
        <dbReference type="ARBA" id="ARBA00022723"/>
    </source>
</evidence>
<dbReference type="STRING" id="79604.AAY81_09615"/>
<keyword evidence="1" id="KW-0004">4Fe-4S</keyword>
<dbReference type="SUPFAM" id="SSF46548">
    <property type="entry name" value="alpha-helical ferredoxin"/>
    <property type="match status" value="1"/>
</dbReference>
<evidence type="ECO:0000313" key="8">
    <source>
        <dbReference type="Proteomes" id="UP000182975"/>
    </source>
</evidence>
<dbReference type="InterPro" id="IPR051460">
    <property type="entry name" value="HdrC_iron-sulfur_subunit"/>
</dbReference>
<dbReference type="EMBL" id="FOEC01000001">
    <property type="protein sequence ID" value="SEO39799.1"/>
    <property type="molecule type" value="Genomic_DNA"/>
</dbReference>
<name>A0A172S025_9ACTN</name>
<dbReference type="InterPro" id="IPR017900">
    <property type="entry name" value="4Fe4S_Fe_S_CS"/>
</dbReference>
<proteinExistence type="predicted"/>
<dbReference type="InterPro" id="IPR004017">
    <property type="entry name" value="Cys_rich_dom"/>
</dbReference>
<evidence type="ECO:0000313" key="7">
    <source>
        <dbReference type="EMBL" id="SEO39799.1"/>
    </source>
</evidence>
<dbReference type="RefSeq" id="WP_066664466.1">
    <property type="nucleotide sequence ID" value="NZ_CP011402.1"/>
</dbReference>
<dbReference type="Proteomes" id="UP000182975">
    <property type="component" value="Unassembled WGS sequence"/>
</dbReference>
<dbReference type="GO" id="GO:0051539">
    <property type="term" value="F:4 iron, 4 sulfur cluster binding"/>
    <property type="evidence" value="ECO:0007669"/>
    <property type="project" value="UniProtKB-KW"/>
</dbReference>
<keyword evidence="4" id="KW-0408">Iron</keyword>
<dbReference type="PROSITE" id="PS00198">
    <property type="entry name" value="4FE4S_FER_1"/>
    <property type="match status" value="1"/>
</dbReference>
<evidence type="ECO:0000256" key="4">
    <source>
        <dbReference type="ARBA" id="ARBA00023004"/>
    </source>
</evidence>
<dbReference type="Pfam" id="PF02754">
    <property type="entry name" value="CCG"/>
    <property type="match status" value="2"/>
</dbReference>
<organism evidence="7 8">
    <name type="scientific">Denitrobacterium detoxificans</name>
    <dbReference type="NCBI Taxonomy" id="79604"/>
    <lineage>
        <taxon>Bacteria</taxon>
        <taxon>Bacillati</taxon>
        <taxon>Actinomycetota</taxon>
        <taxon>Coriobacteriia</taxon>
        <taxon>Eggerthellales</taxon>
        <taxon>Eggerthellaceae</taxon>
        <taxon>Denitrobacterium</taxon>
    </lineage>
</organism>
<dbReference type="AlphaFoldDB" id="A0A172S025"/>
<dbReference type="GO" id="GO:0016491">
    <property type="term" value="F:oxidoreductase activity"/>
    <property type="evidence" value="ECO:0007669"/>
    <property type="project" value="UniProtKB-KW"/>
</dbReference>
<keyword evidence="2" id="KW-0479">Metal-binding</keyword>
<gene>
    <name evidence="7" type="ORF">SAMN02910314_00119</name>
</gene>
<dbReference type="PANTHER" id="PTHR43255:SF1">
    <property type="entry name" value="IRON-SULFUR-BINDING OXIDOREDUCTASE FADF-RELATED"/>
    <property type="match status" value="1"/>
</dbReference>